<feature type="transmembrane region" description="Helical" evidence="1">
    <location>
        <begin position="96"/>
        <end position="120"/>
    </location>
</feature>
<feature type="transmembrane region" description="Helical" evidence="1">
    <location>
        <begin position="40"/>
        <end position="61"/>
    </location>
</feature>
<evidence type="ECO:0000313" key="2">
    <source>
        <dbReference type="EMBL" id="PRX47293.1"/>
    </source>
</evidence>
<keyword evidence="3" id="KW-1185">Reference proteome</keyword>
<gene>
    <name evidence="2" type="ORF">B0I33_106395</name>
</gene>
<evidence type="ECO:0000313" key="3">
    <source>
        <dbReference type="Proteomes" id="UP000238362"/>
    </source>
</evidence>
<keyword evidence="1" id="KW-1133">Transmembrane helix</keyword>
<dbReference type="EMBL" id="PVNH01000006">
    <property type="protein sequence ID" value="PRX47293.1"/>
    <property type="molecule type" value="Genomic_DNA"/>
</dbReference>
<sequence>MSSPSRPAPRRRTERADAEDVRGLGDLVTRLAVTTYLRRPTVHVVLLAVLGVFAAVCLAAVATRLSAWPLLPLAPLAVAGYGLLRLRSADTDRQLLGWVAVLFCGMAFSLWLISVVGRMFE</sequence>
<protein>
    <recommendedName>
        <fullName evidence="4">MYXO-CTERM domain-containing protein</fullName>
    </recommendedName>
</protein>
<keyword evidence="1" id="KW-0472">Membrane</keyword>
<name>A0A2T0LUA6_9PSEU</name>
<dbReference type="AlphaFoldDB" id="A0A2T0LUA6"/>
<proteinExistence type="predicted"/>
<evidence type="ECO:0008006" key="4">
    <source>
        <dbReference type="Google" id="ProtNLM"/>
    </source>
</evidence>
<evidence type="ECO:0000256" key="1">
    <source>
        <dbReference type="SAM" id="Phobius"/>
    </source>
</evidence>
<accession>A0A2T0LUA6</accession>
<dbReference type="Proteomes" id="UP000238362">
    <property type="component" value="Unassembled WGS sequence"/>
</dbReference>
<feature type="transmembrane region" description="Helical" evidence="1">
    <location>
        <begin position="67"/>
        <end position="84"/>
    </location>
</feature>
<organism evidence="2 3">
    <name type="scientific">Prauserella shujinwangii</name>
    <dbReference type="NCBI Taxonomy" id="1453103"/>
    <lineage>
        <taxon>Bacteria</taxon>
        <taxon>Bacillati</taxon>
        <taxon>Actinomycetota</taxon>
        <taxon>Actinomycetes</taxon>
        <taxon>Pseudonocardiales</taxon>
        <taxon>Pseudonocardiaceae</taxon>
        <taxon>Prauserella</taxon>
    </lineage>
</organism>
<keyword evidence="1" id="KW-0812">Transmembrane</keyword>
<reference evidence="2 3" key="1">
    <citation type="submission" date="2018-03" db="EMBL/GenBank/DDBJ databases">
        <title>Genomic Encyclopedia of Type Strains, Phase III (KMG-III): the genomes of soil and plant-associated and newly described type strains.</title>
        <authorList>
            <person name="Whitman W."/>
        </authorList>
    </citation>
    <scope>NUCLEOTIDE SEQUENCE [LARGE SCALE GENOMIC DNA]</scope>
    <source>
        <strain evidence="2 3">CGMCC 4.7125</strain>
    </source>
</reference>
<comment type="caution">
    <text evidence="2">The sequence shown here is derived from an EMBL/GenBank/DDBJ whole genome shotgun (WGS) entry which is preliminary data.</text>
</comment>
<dbReference type="RefSeq" id="WP_106179802.1">
    <property type="nucleotide sequence ID" value="NZ_PVNH01000006.1"/>
</dbReference>